<dbReference type="EMBL" id="JACAZH010000034">
    <property type="protein sequence ID" value="KAF7337383.1"/>
    <property type="molecule type" value="Genomic_DNA"/>
</dbReference>
<dbReference type="OrthoDB" id="2962003at2759"/>
<feature type="signal peptide" evidence="3">
    <location>
        <begin position="1"/>
        <end position="25"/>
    </location>
</feature>
<gene>
    <name evidence="4" type="ORF">MSAN_02264400</name>
</gene>
<comment type="caution">
    <text evidence="4">The sequence shown here is derived from an EMBL/GenBank/DDBJ whole genome shotgun (WGS) entry which is preliminary data.</text>
</comment>
<keyword evidence="2" id="KW-0472">Membrane</keyword>
<protein>
    <recommendedName>
        <fullName evidence="6">Transmembrane protein</fullName>
    </recommendedName>
</protein>
<feature type="chain" id="PRO_5034089785" description="Transmembrane protein" evidence="3">
    <location>
        <begin position="26"/>
        <end position="294"/>
    </location>
</feature>
<feature type="transmembrane region" description="Helical" evidence="2">
    <location>
        <begin position="176"/>
        <end position="198"/>
    </location>
</feature>
<keyword evidence="2" id="KW-0812">Transmembrane</keyword>
<organism evidence="4 5">
    <name type="scientific">Mycena sanguinolenta</name>
    <dbReference type="NCBI Taxonomy" id="230812"/>
    <lineage>
        <taxon>Eukaryota</taxon>
        <taxon>Fungi</taxon>
        <taxon>Dikarya</taxon>
        <taxon>Basidiomycota</taxon>
        <taxon>Agaricomycotina</taxon>
        <taxon>Agaricomycetes</taxon>
        <taxon>Agaricomycetidae</taxon>
        <taxon>Agaricales</taxon>
        <taxon>Marasmiineae</taxon>
        <taxon>Mycenaceae</taxon>
        <taxon>Mycena</taxon>
    </lineage>
</organism>
<evidence type="ECO:0000256" key="2">
    <source>
        <dbReference type="SAM" id="Phobius"/>
    </source>
</evidence>
<accession>A0A8H6X9Z5</accession>
<keyword evidence="2" id="KW-1133">Transmembrane helix</keyword>
<evidence type="ECO:0000256" key="1">
    <source>
        <dbReference type="SAM" id="MobiDB-lite"/>
    </source>
</evidence>
<reference evidence="4" key="1">
    <citation type="submission" date="2020-05" db="EMBL/GenBank/DDBJ databases">
        <title>Mycena genomes resolve the evolution of fungal bioluminescence.</title>
        <authorList>
            <person name="Tsai I.J."/>
        </authorList>
    </citation>
    <scope>NUCLEOTIDE SEQUENCE</scope>
    <source>
        <strain evidence="4">160909Yilan</strain>
    </source>
</reference>
<evidence type="ECO:0000313" key="5">
    <source>
        <dbReference type="Proteomes" id="UP000623467"/>
    </source>
</evidence>
<dbReference type="Proteomes" id="UP000623467">
    <property type="component" value="Unassembled WGS sequence"/>
</dbReference>
<keyword evidence="5" id="KW-1185">Reference proteome</keyword>
<evidence type="ECO:0000313" key="4">
    <source>
        <dbReference type="EMBL" id="KAF7337383.1"/>
    </source>
</evidence>
<proteinExistence type="predicted"/>
<name>A0A8H6X9Z5_9AGAR</name>
<sequence>MQVIPFFNTLGLVSILSFFFVLTLAQDSDSSEIVTLWQFGQGRLLPGQATLPLVPLITASDGSATMYLYEVLNPTVVTTVVDATFTTQTIPIPSSRTIVASASGWVELFGPGDNIACGFIDSTFGECFIGTSTAPANSGAPTPQTVRVGVAASTPSSSPVESVSTSEKQPRSVGPIVGGAVAGSLIFIIGLALCVFLLRRRRQRLRDAEDVLAPRVYNEPAAPEHSRISGKQIPFAPFAAGPHVELALGVHSSDVSQISVASHHPTSYPVLIVRNHERTEQDELPAYPGRPVKS</sequence>
<feature type="compositionally biased region" description="Low complexity" evidence="1">
    <location>
        <begin position="153"/>
        <end position="167"/>
    </location>
</feature>
<keyword evidence="3" id="KW-0732">Signal</keyword>
<feature type="region of interest" description="Disordered" evidence="1">
    <location>
        <begin position="151"/>
        <end position="171"/>
    </location>
</feature>
<dbReference type="AlphaFoldDB" id="A0A8H6X9Z5"/>
<evidence type="ECO:0008006" key="6">
    <source>
        <dbReference type="Google" id="ProtNLM"/>
    </source>
</evidence>
<evidence type="ECO:0000256" key="3">
    <source>
        <dbReference type="SAM" id="SignalP"/>
    </source>
</evidence>